<name>A0A379ZP59_9GAMM</name>
<sequence length="44" mass="5078">MVIGETTVRPMDGAVEHPRMDWLRVDEQILWQACVSGYQQTLNC</sequence>
<evidence type="ECO:0000313" key="1">
    <source>
        <dbReference type="EMBL" id="SUI65799.1"/>
    </source>
</evidence>
<proteinExistence type="predicted"/>
<evidence type="ECO:0000313" key="2">
    <source>
        <dbReference type="Proteomes" id="UP000255061"/>
    </source>
</evidence>
<dbReference type="EMBL" id="UGYV01000001">
    <property type="protein sequence ID" value="SUI65799.1"/>
    <property type="molecule type" value="Genomic_DNA"/>
</dbReference>
<dbReference type="AlphaFoldDB" id="A0A379ZP59"/>
<dbReference type="Proteomes" id="UP000255061">
    <property type="component" value="Unassembled WGS sequence"/>
</dbReference>
<gene>
    <name evidence="1" type="ORF">NCTC10736_00880</name>
</gene>
<protein>
    <submittedName>
        <fullName evidence="1">Uncharacterized protein</fullName>
    </submittedName>
</protein>
<reference evidence="1 2" key="1">
    <citation type="submission" date="2018-06" db="EMBL/GenBank/DDBJ databases">
        <authorList>
            <consortium name="Pathogen Informatics"/>
            <person name="Doyle S."/>
        </authorList>
    </citation>
    <scope>NUCLEOTIDE SEQUENCE [LARGE SCALE GENOMIC DNA]</scope>
    <source>
        <strain evidence="1 2">NCTC10736</strain>
    </source>
</reference>
<organism evidence="1 2">
    <name type="scientific">Shewanella morhuae</name>
    <dbReference type="NCBI Taxonomy" id="365591"/>
    <lineage>
        <taxon>Bacteria</taxon>
        <taxon>Pseudomonadati</taxon>
        <taxon>Pseudomonadota</taxon>
        <taxon>Gammaproteobacteria</taxon>
        <taxon>Alteromonadales</taxon>
        <taxon>Shewanellaceae</taxon>
        <taxon>Shewanella</taxon>
    </lineage>
</organism>
<accession>A0A379ZP59</accession>